<keyword evidence="16" id="KW-0594">Phospholipid biosynthesis</keyword>
<protein>
    <recommendedName>
        <fullName evidence="7">Phosphatidate cytidylyltransferase, mitochondrial</fullName>
        <ecNumber evidence="6">2.7.7.41</ecNumber>
    </recommendedName>
    <alternativeName>
        <fullName evidence="18">CDP-diacylglycerol synthase</fullName>
    </alternativeName>
</protein>
<evidence type="ECO:0000256" key="14">
    <source>
        <dbReference type="ARBA" id="ARBA00023128"/>
    </source>
</evidence>
<evidence type="ECO:0000256" key="16">
    <source>
        <dbReference type="ARBA" id="ARBA00023209"/>
    </source>
</evidence>
<evidence type="ECO:0000256" key="12">
    <source>
        <dbReference type="ARBA" id="ARBA00022842"/>
    </source>
</evidence>
<comment type="pathway">
    <text evidence="3">Phospholipid metabolism; CDP-diacylglycerol biosynthesis; CDP-diacylglycerol from sn-glycerol 3-phosphate: step 3/3.</text>
</comment>
<organism evidence="19">
    <name type="scientific">Stygiella incarcerata</name>
    <dbReference type="NCBI Taxonomy" id="1712417"/>
    <lineage>
        <taxon>Eukaryota</taxon>
        <taxon>Discoba</taxon>
        <taxon>Jakobida</taxon>
        <taxon>Andalucina</taxon>
        <taxon>Stygiellidae</taxon>
        <taxon>Stygiella</taxon>
    </lineage>
</organism>
<evidence type="ECO:0000256" key="5">
    <source>
        <dbReference type="ARBA" id="ARBA00005458"/>
    </source>
</evidence>
<accession>A0A192ZI73</accession>
<evidence type="ECO:0000256" key="1">
    <source>
        <dbReference type="ARBA" id="ARBA00001946"/>
    </source>
</evidence>
<evidence type="ECO:0000256" key="8">
    <source>
        <dbReference type="ARBA" id="ARBA00022516"/>
    </source>
</evidence>
<comment type="similarity">
    <text evidence="5">Belongs to the TAM41 family.</text>
</comment>
<evidence type="ECO:0000256" key="17">
    <source>
        <dbReference type="ARBA" id="ARBA00023264"/>
    </source>
</evidence>
<keyword evidence="8" id="KW-0444">Lipid biosynthesis</keyword>
<evidence type="ECO:0000256" key="11">
    <source>
        <dbReference type="ARBA" id="ARBA00022792"/>
    </source>
</evidence>
<evidence type="ECO:0000256" key="4">
    <source>
        <dbReference type="ARBA" id="ARBA00005189"/>
    </source>
</evidence>
<keyword evidence="12" id="KW-0460">Magnesium</keyword>
<evidence type="ECO:0000256" key="18">
    <source>
        <dbReference type="ARBA" id="ARBA00029893"/>
    </source>
</evidence>
<dbReference type="GO" id="GO:0032049">
    <property type="term" value="P:cardiolipin biosynthetic process"/>
    <property type="evidence" value="ECO:0007669"/>
    <property type="project" value="InterPro"/>
</dbReference>
<evidence type="ECO:0000256" key="7">
    <source>
        <dbReference type="ARBA" id="ARBA00018337"/>
    </source>
</evidence>
<evidence type="ECO:0000256" key="10">
    <source>
        <dbReference type="ARBA" id="ARBA00022695"/>
    </source>
</evidence>
<keyword evidence="9" id="KW-0808">Transferase</keyword>
<dbReference type="GO" id="GO:0016024">
    <property type="term" value="P:CDP-diacylglycerol biosynthetic process"/>
    <property type="evidence" value="ECO:0007669"/>
    <property type="project" value="UniProtKB-UniPathway"/>
</dbReference>
<dbReference type="Pfam" id="PF09139">
    <property type="entry name" value="Tam41_Mmp37"/>
    <property type="match status" value="1"/>
</dbReference>
<dbReference type="UniPathway" id="UPA00557">
    <property type="reaction ID" value="UER00614"/>
</dbReference>
<comment type="pathway">
    <text evidence="4">Lipid metabolism.</text>
</comment>
<keyword evidence="17" id="KW-1208">Phospholipid metabolism</keyword>
<comment type="cofactor">
    <cofactor evidence="1">
        <name>Mg(2+)</name>
        <dbReference type="ChEBI" id="CHEBI:18420"/>
    </cofactor>
</comment>
<keyword evidence="13" id="KW-0443">Lipid metabolism</keyword>
<dbReference type="EC" id="2.7.7.41" evidence="6"/>
<dbReference type="PANTHER" id="PTHR13619">
    <property type="entry name" value="PHOSPHATIDATE CYTIDYLYLTRANSFERASE, MITOCHONDRIAL"/>
    <property type="match status" value="1"/>
</dbReference>
<keyword evidence="15" id="KW-0472">Membrane</keyword>
<reference evidence="19" key="1">
    <citation type="journal article" date="2016" name="Mol. Biol. Evol.">
        <title>Novel hydrogenosomes in the microaerophilic jakobid Stygiella incarcerata.</title>
        <authorList>
            <person name="Leger M.M."/>
            <person name="Eme L."/>
            <person name="Hug L.A."/>
            <person name="Roger A.J."/>
        </authorList>
    </citation>
    <scope>NUCLEOTIDE SEQUENCE</scope>
</reference>
<dbReference type="PIRSF" id="PIRSF028840">
    <property type="entry name" value="Mmp37"/>
    <property type="match status" value="1"/>
</dbReference>
<dbReference type="EMBL" id="KT984564">
    <property type="protein sequence ID" value="ANM86784.1"/>
    <property type="molecule type" value="mRNA"/>
</dbReference>
<gene>
    <name evidence="19" type="primary">MMP37</name>
</gene>
<name>A0A192ZI73_9EUKA</name>
<evidence type="ECO:0000256" key="3">
    <source>
        <dbReference type="ARBA" id="ARBA00005119"/>
    </source>
</evidence>
<dbReference type="GO" id="GO:0004605">
    <property type="term" value="F:phosphatidate cytidylyltransferase activity"/>
    <property type="evidence" value="ECO:0007669"/>
    <property type="project" value="UniProtKB-EC"/>
</dbReference>
<evidence type="ECO:0000256" key="6">
    <source>
        <dbReference type="ARBA" id="ARBA00012487"/>
    </source>
</evidence>
<evidence type="ECO:0000256" key="15">
    <source>
        <dbReference type="ARBA" id="ARBA00023136"/>
    </source>
</evidence>
<keyword evidence="14" id="KW-0496">Mitochondrion</keyword>
<dbReference type="PANTHER" id="PTHR13619:SF0">
    <property type="entry name" value="PHOSPHATIDATE CYTIDYLYLTRANSFERASE, MITOCHONDRIAL"/>
    <property type="match status" value="1"/>
</dbReference>
<dbReference type="InterPro" id="IPR015222">
    <property type="entry name" value="Tam41"/>
</dbReference>
<evidence type="ECO:0000256" key="2">
    <source>
        <dbReference type="ARBA" id="ARBA00004443"/>
    </source>
</evidence>
<sequence>MEKEEKEMITALLSERFPKTDFSFLYGSRVFQQVGYNEKKLKKSMLDVIFCPKNVYEWHMENMKWNSKDYVTWLRLFGPQLVTKIQQSFRPKVLFNALVKLPKLTIKYGVIGEDDLVHDLLSWDDMYIAGRMHKPIHQICRPNGMLRAAMKRNVFAAAAASLLLLSGRYSGGKGPHVIEERKMFESITGISYVGDVRMSGFENPRKTQNIVDGGLQWFRRLYQPVFHSMPGIEFDEDKRSWTIQTWDPYFAAAWFRMLPQPMQQQVTETYRLKCHQISTSDERAIHEMIESLMLPRILQERLNRTVRWSSIRQMWKAPITNGFMKSMRYAGRKAWKFLSTKRTANI</sequence>
<dbReference type="AlphaFoldDB" id="A0A192ZI73"/>
<keyword evidence="11" id="KW-0999">Mitochondrion inner membrane</keyword>
<proteinExistence type="evidence at transcript level"/>
<dbReference type="GO" id="GO:0005743">
    <property type="term" value="C:mitochondrial inner membrane"/>
    <property type="evidence" value="ECO:0007669"/>
    <property type="project" value="UniProtKB-SubCell"/>
</dbReference>
<evidence type="ECO:0000256" key="9">
    <source>
        <dbReference type="ARBA" id="ARBA00022679"/>
    </source>
</evidence>
<comment type="subcellular location">
    <subcellularLocation>
        <location evidence="2">Mitochondrion inner membrane</location>
        <topology evidence="2">Peripheral membrane protein</topology>
        <orientation evidence="2">Matrix side</orientation>
    </subcellularLocation>
</comment>
<evidence type="ECO:0000313" key="19">
    <source>
        <dbReference type="EMBL" id="ANM86784.1"/>
    </source>
</evidence>
<evidence type="ECO:0000256" key="13">
    <source>
        <dbReference type="ARBA" id="ARBA00023098"/>
    </source>
</evidence>
<keyword evidence="10" id="KW-0548">Nucleotidyltransferase</keyword>